<dbReference type="EMBL" id="AGNL01002259">
    <property type="protein sequence ID" value="EJK76359.1"/>
    <property type="molecule type" value="Genomic_DNA"/>
</dbReference>
<dbReference type="InterPro" id="IPR051651">
    <property type="entry name" value="DMTF1_DNA-bind_reg"/>
</dbReference>
<gene>
    <name evidence="9" type="ORF">THAOC_01880</name>
</gene>
<feature type="region of interest" description="Disordered" evidence="4">
    <location>
        <begin position="341"/>
        <end position="365"/>
    </location>
</feature>
<dbReference type="InterPro" id="IPR017884">
    <property type="entry name" value="SANT_dom"/>
</dbReference>
<organism evidence="9 10">
    <name type="scientific">Thalassiosira oceanica</name>
    <name type="common">Marine diatom</name>
    <dbReference type="NCBI Taxonomy" id="159749"/>
    <lineage>
        <taxon>Eukaryota</taxon>
        <taxon>Sar</taxon>
        <taxon>Stramenopiles</taxon>
        <taxon>Ochrophyta</taxon>
        <taxon>Bacillariophyta</taxon>
        <taxon>Coscinodiscophyceae</taxon>
        <taxon>Thalassiosirophycidae</taxon>
        <taxon>Thalassiosirales</taxon>
        <taxon>Thalassiosiraceae</taxon>
        <taxon>Thalassiosira</taxon>
    </lineage>
</organism>
<dbReference type="eggNOG" id="KOG0051">
    <property type="taxonomic scope" value="Eukaryota"/>
</dbReference>
<dbReference type="OrthoDB" id="39591at2759"/>
<dbReference type="InterPro" id="IPR009057">
    <property type="entry name" value="Homeodomain-like_sf"/>
</dbReference>
<feature type="domain" description="DEK-C" evidence="8">
    <location>
        <begin position="367"/>
        <end position="421"/>
    </location>
</feature>
<dbReference type="InterPro" id="IPR001005">
    <property type="entry name" value="SANT/Myb"/>
</dbReference>
<sequence>MSSAEWTKGAANADGRVNIWSLNGYGEPVFTGSMYSEDEVRTLQLAVHDYCESNDVTVSQLCGGADHTVHNKRIRGAWQVIAQCLPHRTVLSVYRKALRRFHTHTRGKWSEDEIRSLLRLVELHGHKWKSIQDKLGRSATDCRLKFFDLTDGCKRGKWSLDEVEALLKAARSALNVPRDDMDVREINQWTLDHNTKLPFTSLCHQVKRRRQDCYFKWKQLTKRSNKKAAELGLEGVPMARETIKFNVRTEYMQWKAEQDPQFREQYAEQFLCLNSEGKMTESNANRPSEVNWRSIKYSGEGDARDRWDGLVEDYARDEDLDLPLCKLAKVVKDLYGTKRARKQTKKRKRDDSPTEEEEIAEEKEIAGQSMSTIRATIGKIMADQSLENLTVKKIRKKLEKELGIDLLPHKAAIKDTIKDML</sequence>
<evidence type="ECO:0000259" key="5">
    <source>
        <dbReference type="PROSITE" id="PS50090"/>
    </source>
</evidence>
<dbReference type="GO" id="GO:0003700">
    <property type="term" value="F:DNA-binding transcription factor activity"/>
    <property type="evidence" value="ECO:0007669"/>
    <property type="project" value="TreeGrafter"/>
</dbReference>
<evidence type="ECO:0000259" key="8">
    <source>
        <dbReference type="PROSITE" id="PS51998"/>
    </source>
</evidence>
<evidence type="ECO:0000259" key="6">
    <source>
        <dbReference type="PROSITE" id="PS51293"/>
    </source>
</evidence>
<accession>K0TH64</accession>
<dbReference type="SUPFAM" id="SSF46689">
    <property type="entry name" value="Homeodomain-like"/>
    <property type="match status" value="1"/>
</dbReference>
<evidence type="ECO:0000259" key="7">
    <source>
        <dbReference type="PROSITE" id="PS51294"/>
    </source>
</evidence>
<dbReference type="PROSITE" id="PS50090">
    <property type="entry name" value="MYB_LIKE"/>
    <property type="match status" value="1"/>
</dbReference>
<dbReference type="PROSITE" id="PS51294">
    <property type="entry name" value="HTH_MYB"/>
    <property type="match status" value="1"/>
</dbReference>
<evidence type="ECO:0000313" key="9">
    <source>
        <dbReference type="EMBL" id="EJK76359.1"/>
    </source>
</evidence>
<dbReference type="Pfam" id="PF00249">
    <property type="entry name" value="Myb_DNA-binding"/>
    <property type="match status" value="1"/>
</dbReference>
<dbReference type="AlphaFoldDB" id="K0TH64"/>
<dbReference type="PANTHER" id="PTHR46380">
    <property type="entry name" value="CYCLIN-D-BINDING MYB-LIKE TRANSCRIPTION FACTOR 1"/>
    <property type="match status" value="1"/>
</dbReference>
<dbReference type="CDD" id="cd00167">
    <property type="entry name" value="SANT"/>
    <property type="match status" value="1"/>
</dbReference>
<protein>
    <submittedName>
        <fullName evidence="9">Uncharacterized protein</fullName>
    </submittedName>
</protein>
<comment type="caution">
    <text evidence="9">The sequence shown here is derived from an EMBL/GenBank/DDBJ whole genome shotgun (WGS) entry which is preliminary data.</text>
</comment>
<evidence type="ECO:0000256" key="3">
    <source>
        <dbReference type="ARBA" id="ARBA00023242"/>
    </source>
</evidence>
<dbReference type="SMART" id="SM00717">
    <property type="entry name" value="SANT"/>
    <property type="match status" value="3"/>
</dbReference>
<comment type="subcellular location">
    <subcellularLocation>
        <location evidence="1">Nucleus</location>
    </subcellularLocation>
</comment>
<dbReference type="PROSITE" id="PS51998">
    <property type="entry name" value="DEK_C"/>
    <property type="match status" value="1"/>
</dbReference>
<dbReference type="Pfam" id="PF08766">
    <property type="entry name" value="DEK_C"/>
    <property type="match status" value="1"/>
</dbReference>
<dbReference type="InterPro" id="IPR017930">
    <property type="entry name" value="Myb_dom"/>
</dbReference>
<keyword evidence="2" id="KW-0238">DNA-binding</keyword>
<evidence type="ECO:0000256" key="4">
    <source>
        <dbReference type="SAM" id="MobiDB-lite"/>
    </source>
</evidence>
<evidence type="ECO:0000256" key="1">
    <source>
        <dbReference type="ARBA" id="ARBA00004123"/>
    </source>
</evidence>
<feature type="domain" description="HTH myb-type" evidence="7">
    <location>
        <begin position="103"/>
        <end position="154"/>
    </location>
</feature>
<evidence type="ECO:0000256" key="2">
    <source>
        <dbReference type="ARBA" id="ARBA00023125"/>
    </source>
</evidence>
<dbReference type="PANTHER" id="PTHR46380:SF2">
    <property type="entry name" value="CYCLIN-D-BINDING MYB-LIKE TRANSCRIPTION FACTOR 1"/>
    <property type="match status" value="1"/>
</dbReference>
<dbReference type="GO" id="GO:0000976">
    <property type="term" value="F:transcription cis-regulatory region binding"/>
    <property type="evidence" value="ECO:0007669"/>
    <property type="project" value="TreeGrafter"/>
</dbReference>
<dbReference type="GO" id="GO:0005634">
    <property type="term" value="C:nucleus"/>
    <property type="evidence" value="ECO:0007669"/>
    <property type="project" value="UniProtKB-SubCell"/>
</dbReference>
<dbReference type="Proteomes" id="UP000266841">
    <property type="component" value="Unassembled WGS sequence"/>
</dbReference>
<keyword evidence="3" id="KW-0539">Nucleus</keyword>
<dbReference type="InterPro" id="IPR014876">
    <property type="entry name" value="DEK_C"/>
</dbReference>
<dbReference type="PROSITE" id="PS51293">
    <property type="entry name" value="SANT"/>
    <property type="match status" value="1"/>
</dbReference>
<keyword evidence="10" id="KW-1185">Reference proteome</keyword>
<evidence type="ECO:0000313" key="10">
    <source>
        <dbReference type="Proteomes" id="UP000266841"/>
    </source>
</evidence>
<feature type="domain" description="SANT" evidence="6">
    <location>
        <begin position="104"/>
        <end position="154"/>
    </location>
</feature>
<feature type="domain" description="Myb-like" evidence="5">
    <location>
        <begin position="106"/>
        <end position="150"/>
    </location>
</feature>
<name>K0TH64_THAOC</name>
<proteinExistence type="predicted"/>
<dbReference type="Gene3D" id="1.10.10.60">
    <property type="entry name" value="Homeodomain-like"/>
    <property type="match status" value="2"/>
</dbReference>
<dbReference type="SUPFAM" id="SSF109715">
    <property type="entry name" value="DEK C-terminal domain"/>
    <property type="match status" value="1"/>
</dbReference>
<reference evidence="9 10" key="1">
    <citation type="journal article" date="2012" name="Genome Biol.">
        <title>Genome and low-iron response of an oceanic diatom adapted to chronic iron limitation.</title>
        <authorList>
            <person name="Lommer M."/>
            <person name="Specht M."/>
            <person name="Roy A.S."/>
            <person name="Kraemer L."/>
            <person name="Andreson R."/>
            <person name="Gutowska M.A."/>
            <person name="Wolf J."/>
            <person name="Bergner S.V."/>
            <person name="Schilhabel M.B."/>
            <person name="Klostermeier U.C."/>
            <person name="Beiko R.G."/>
            <person name="Rosenstiel P."/>
            <person name="Hippler M."/>
            <person name="Laroche J."/>
        </authorList>
    </citation>
    <scope>NUCLEOTIDE SEQUENCE [LARGE SCALE GENOMIC DNA]</scope>
    <source>
        <strain evidence="9 10">CCMP1005</strain>
    </source>
</reference>